<feature type="compositionally biased region" description="Gly residues" evidence="1">
    <location>
        <begin position="386"/>
        <end position="402"/>
    </location>
</feature>
<feature type="region of interest" description="Disordered" evidence="1">
    <location>
        <begin position="381"/>
        <end position="420"/>
    </location>
</feature>
<gene>
    <name evidence="3" type="ORF">SOO65_06245</name>
</gene>
<accession>A0AAX4HSH6</accession>
<sequence length="504" mass="51820">MNMKTLAVLVMMGISLSAFADNEQQGENTSPKRRQSAADPKAAKCSEYTAADYVQKEGVDQKKMDAALAECKVLEDITKKAGGGSITATDTASSMKGEIQCKKIAGYTMDFEPCKSAASALNFVVNAEAAMELQQQIRTDVKNTNIQKQANKQVAQGDAQTGMFDAAIESNKHQKQMQQEKMIAFGAAVTALGTTYARWPSAEDLIKKACTGKDEKTGQTGVSNDCATVAANNKSVIAANEDQKGALIQAITTYTAKAIAAGIAMKQYDTSADTVEKAKAAVQQEDQDVMVARCTFNPTDPACAKPGNRVAGESYTGGDFNFGSGSGNNAFDMGTGTDNFGEEGAASNLPTDNVAGITSPFEQEAKEAKGILDPAAAASMQAGNASSGGGGGVGGGGGGGSASLGSDLAGAEKDGDKEASLKATKASGNYNAAGGGGFSAIKGGKDDKNPFASLFDAKSSGGIEEDRSIASGDIDGAASGLFQKISKRYGQIQADKRIEANNLE</sequence>
<keyword evidence="4" id="KW-1185">Reference proteome</keyword>
<name>A0AAX4HSH6_9BACT</name>
<dbReference type="AlphaFoldDB" id="A0AAX4HSH6"/>
<reference evidence="3 4" key="1">
    <citation type="submission" date="2023-11" db="EMBL/GenBank/DDBJ databases">
        <title>Peredibacter starrii A3.12.</title>
        <authorList>
            <person name="Mitchell R.J."/>
        </authorList>
    </citation>
    <scope>NUCLEOTIDE SEQUENCE [LARGE SCALE GENOMIC DNA]</scope>
    <source>
        <strain evidence="3 4">A3.12</strain>
    </source>
</reference>
<evidence type="ECO:0000313" key="4">
    <source>
        <dbReference type="Proteomes" id="UP001324634"/>
    </source>
</evidence>
<feature type="compositionally biased region" description="Basic and acidic residues" evidence="1">
    <location>
        <begin position="410"/>
        <end position="420"/>
    </location>
</feature>
<evidence type="ECO:0000313" key="3">
    <source>
        <dbReference type="EMBL" id="WPU66343.1"/>
    </source>
</evidence>
<feature type="signal peptide" evidence="2">
    <location>
        <begin position="1"/>
        <end position="20"/>
    </location>
</feature>
<evidence type="ECO:0000256" key="1">
    <source>
        <dbReference type="SAM" id="MobiDB-lite"/>
    </source>
</evidence>
<proteinExistence type="predicted"/>
<evidence type="ECO:0000256" key="2">
    <source>
        <dbReference type="SAM" id="SignalP"/>
    </source>
</evidence>
<dbReference type="RefSeq" id="WP_321398464.1">
    <property type="nucleotide sequence ID" value="NZ_CP139487.1"/>
</dbReference>
<protein>
    <submittedName>
        <fullName evidence="3">Uncharacterized protein</fullName>
    </submittedName>
</protein>
<dbReference type="EMBL" id="CP139487">
    <property type="protein sequence ID" value="WPU66343.1"/>
    <property type="molecule type" value="Genomic_DNA"/>
</dbReference>
<organism evidence="3 4">
    <name type="scientific">Peredibacter starrii</name>
    <dbReference type="NCBI Taxonomy" id="28202"/>
    <lineage>
        <taxon>Bacteria</taxon>
        <taxon>Pseudomonadati</taxon>
        <taxon>Bdellovibrionota</taxon>
        <taxon>Bacteriovoracia</taxon>
        <taxon>Bacteriovoracales</taxon>
        <taxon>Bacteriovoracaceae</taxon>
        <taxon>Peredibacter</taxon>
    </lineage>
</organism>
<keyword evidence="2" id="KW-0732">Signal</keyword>
<feature type="chain" id="PRO_5043993827" evidence="2">
    <location>
        <begin position="21"/>
        <end position="504"/>
    </location>
</feature>
<feature type="region of interest" description="Disordered" evidence="1">
    <location>
        <begin position="22"/>
        <end position="43"/>
    </location>
</feature>
<dbReference type="KEGG" id="psti:SOO65_06245"/>
<dbReference type="Proteomes" id="UP001324634">
    <property type="component" value="Chromosome"/>
</dbReference>